<evidence type="ECO:0000313" key="2">
    <source>
        <dbReference type="Proteomes" id="UP000011081"/>
    </source>
</evidence>
<dbReference type="HOGENOM" id="CLU_1662138_0_0_1"/>
<sequence length="159" mass="18367">MINTDDVINTRVYYTHIHGCVRWYFSPLRSITILFVRCFHVINRSHAGQPSYGRQAYTVQNGLSGSCTTSFPPTIPSLTNIRTYYLIRINTLINRFCRLRSAYSIPKTPYCPNRHDHITRYLSAQKKVLITPCRSIEAFIQLNSFNLAAMSDETFFTTS</sequence>
<accession>L2GUH6</accession>
<proteinExistence type="predicted"/>
<reference evidence="2" key="1">
    <citation type="submission" date="2011-03" db="EMBL/GenBank/DDBJ databases">
        <title>The genome sequence of Vavraia culicis strain floridensis.</title>
        <authorList>
            <consortium name="The Broad Institute Genome Sequencing Platform"/>
            <person name="Cuomo C."/>
            <person name="Becnel J."/>
            <person name="Sanscrainte N."/>
            <person name="Young S.K."/>
            <person name="Zeng Q."/>
            <person name="Gargeya S."/>
            <person name="Fitzgerald M."/>
            <person name="Haas B."/>
            <person name="Abouelleil A."/>
            <person name="Alvarado L."/>
            <person name="Arachchi H.M."/>
            <person name="Berlin A."/>
            <person name="Chapman S.B."/>
            <person name="Gearin G."/>
            <person name="Goldberg J."/>
            <person name="Griggs A."/>
            <person name="Gujja S."/>
            <person name="Hansen M."/>
            <person name="Heiman D."/>
            <person name="Howarth C."/>
            <person name="Larimer J."/>
            <person name="Lui A."/>
            <person name="MacDonald P.J.P."/>
            <person name="McCowen C."/>
            <person name="Montmayeur A."/>
            <person name="Murphy C."/>
            <person name="Neiman D."/>
            <person name="Pearson M."/>
            <person name="Priest M."/>
            <person name="Roberts A."/>
            <person name="Saif S."/>
            <person name="Shea T."/>
            <person name="Sisk P."/>
            <person name="Stolte C."/>
            <person name="Sykes S."/>
            <person name="Wortman J."/>
            <person name="Nusbaum C."/>
            <person name="Birren B."/>
        </authorList>
    </citation>
    <scope>NUCLEOTIDE SEQUENCE [LARGE SCALE GENOMIC DNA]</scope>
    <source>
        <strain evidence="2">floridensis</strain>
    </source>
</reference>
<organism evidence="1 2">
    <name type="scientific">Vavraia culicis (isolate floridensis)</name>
    <name type="common">Microsporidian parasite</name>
    <dbReference type="NCBI Taxonomy" id="948595"/>
    <lineage>
        <taxon>Eukaryota</taxon>
        <taxon>Fungi</taxon>
        <taxon>Fungi incertae sedis</taxon>
        <taxon>Microsporidia</taxon>
        <taxon>Pleistophoridae</taxon>
        <taxon>Vavraia</taxon>
    </lineage>
</organism>
<dbReference type="EMBL" id="GL877420">
    <property type="protein sequence ID" value="ELA47321.1"/>
    <property type="molecule type" value="Genomic_DNA"/>
</dbReference>
<dbReference type="InParanoid" id="L2GUH6"/>
<dbReference type="VEuPathDB" id="MicrosporidiaDB:VCUG_01205"/>
<keyword evidence="2" id="KW-1185">Reference proteome</keyword>
<dbReference type="Proteomes" id="UP000011081">
    <property type="component" value="Unassembled WGS sequence"/>
</dbReference>
<name>L2GUH6_VAVCU</name>
<evidence type="ECO:0000313" key="1">
    <source>
        <dbReference type="EMBL" id="ELA47321.1"/>
    </source>
</evidence>
<gene>
    <name evidence="1" type="ORF">VCUG_01205</name>
</gene>
<dbReference type="AlphaFoldDB" id="L2GUH6"/>
<dbReference type="RefSeq" id="XP_008074223.1">
    <property type="nucleotide sequence ID" value="XM_008076032.1"/>
</dbReference>
<dbReference type="GeneID" id="19879086"/>
<protein>
    <submittedName>
        <fullName evidence="1">Uncharacterized protein</fullName>
    </submittedName>
</protein>